<evidence type="ECO:0000313" key="11">
    <source>
        <dbReference type="Proteomes" id="UP000093000"/>
    </source>
</evidence>
<dbReference type="GO" id="GO:0006629">
    <property type="term" value="P:lipid metabolic process"/>
    <property type="evidence" value="ECO:0007669"/>
    <property type="project" value="InterPro"/>
</dbReference>
<accession>A0A1C7NIN9</accession>
<evidence type="ECO:0000313" key="10">
    <source>
        <dbReference type="EMBL" id="OBZ87184.1"/>
    </source>
</evidence>
<feature type="transmembrane region" description="Helical" evidence="8">
    <location>
        <begin position="113"/>
        <end position="134"/>
    </location>
</feature>
<gene>
    <name evidence="10" type="primary">AT1_1</name>
    <name evidence="10" type="ORF">A0J61_04759</name>
</gene>
<dbReference type="PANTHER" id="PTHR31595:SF57">
    <property type="entry name" value="OS04G0481900 PROTEIN"/>
    <property type="match status" value="1"/>
</dbReference>
<evidence type="ECO:0000256" key="3">
    <source>
        <dbReference type="ARBA" id="ARBA00007282"/>
    </source>
</evidence>
<evidence type="ECO:0000256" key="8">
    <source>
        <dbReference type="SAM" id="Phobius"/>
    </source>
</evidence>
<dbReference type="InterPro" id="IPR032805">
    <property type="entry name" value="Wax_synthase_dom"/>
</dbReference>
<feature type="transmembrane region" description="Helical" evidence="8">
    <location>
        <begin position="26"/>
        <end position="45"/>
    </location>
</feature>
<dbReference type="InterPro" id="IPR044851">
    <property type="entry name" value="Wax_synthase"/>
</dbReference>
<organism evidence="10 11">
    <name type="scientific">Choanephora cucurbitarum</name>
    <dbReference type="NCBI Taxonomy" id="101091"/>
    <lineage>
        <taxon>Eukaryota</taxon>
        <taxon>Fungi</taxon>
        <taxon>Fungi incertae sedis</taxon>
        <taxon>Mucoromycota</taxon>
        <taxon>Mucoromycotina</taxon>
        <taxon>Mucoromycetes</taxon>
        <taxon>Mucorales</taxon>
        <taxon>Mucorineae</taxon>
        <taxon>Choanephoraceae</taxon>
        <taxon>Choanephoroideae</taxon>
        <taxon>Choanephora</taxon>
    </lineage>
</organism>
<dbReference type="InParanoid" id="A0A1C7NIN9"/>
<feature type="transmembrane region" description="Helical" evidence="8">
    <location>
        <begin position="51"/>
        <end position="73"/>
    </location>
</feature>
<evidence type="ECO:0000259" key="9">
    <source>
        <dbReference type="Pfam" id="PF13813"/>
    </source>
</evidence>
<evidence type="ECO:0000256" key="4">
    <source>
        <dbReference type="ARBA" id="ARBA00022679"/>
    </source>
</evidence>
<dbReference type="OrthoDB" id="1077582at2759"/>
<proteinExistence type="inferred from homology"/>
<feature type="domain" description="Wax synthase" evidence="9">
    <location>
        <begin position="224"/>
        <end position="313"/>
    </location>
</feature>
<feature type="transmembrane region" description="Helical" evidence="8">
    <location>
        <begin position="185"/>
        <end position="205"/>
    </location>
</feature>
<dbReference type="Pfam" id="PF13813">
    <property type="entry name" value="MBOAT_2"/>
    <property type="match status" value="1"/>
</dbReference>
<comment type="similarity">
    <text evidence="3">Belongs to the wax synthase family.</text>
</comment>
<reference evidence="10 11" key="1">
    <citation type="submission" date="2016-03" db="EMBL/GenBank/DDBJ databases">
        <title>Choanephora cucurbitarum.</title>
        <authorList>
            <person name="Min B."/>
            <person name="Park H."/>
            <person name="Park J.-H."/>
            <person name="Shin H.-D."/>
            <person name="Choi I.-G."/>
        </authorList>
    </citation>
    <scope>NUCLEOTIDE SEQUENCE [LARGE SCALE GENOMIC DNA]</scope>
    <source>
        <strain evidence="10 11">KUS-F28377</strain>
    </source>
</reference>
<evidence type="ECO:0000256" key="2">
    <source>
        <dbReference type="ARBA" id="ARBA00005179"/>
    </source>
</evidence>
<name>A0A1C7NIN9_9FUNG</name>
<keyword evidence="6 8" id="KW-1133">Transmembrane helix</keyword>
<keyword evidence="5 8" id="KW-0812">Transmembrane</keyword>
<protein>
    <submittedName>
        <fullName evidence="10">Putative long-chain-alcohol O-fatty-acyltransferase 1</fullName>
    </submittedName>
</protein>
<feature type="transmembrane region" description="Helical" evidence="8">
    <location>
        <begin position="331"/>
        <end position="349"/>
    </location>
</feature>
<evidence type="ECO:0000256" key="6">
    <source>
        <dbReference type="ARBA" id="ARBA00022989"/>
    </source>
</evidence>
<keyword evidence="4 10" id="KW-0808">Transferase</keyword>
<keyword evidence="10" id="KW-0012">Acyltransferase</keyword>
<evidence type="ECO:0000256" key="7">
    <source>
        <dbReference type="ARBA" id="ARBA00023136"/>
    </source>
</evidence>
<dbReference type="GO" id="GO:0016020">
    <property type="term" value="C:membrane"/>
    <property type="evidence" value="ECO:0007669"/>
    <property type="project" value="UniProtKB-SubCell"/>
</dbReference>
<evidence type="ECO:0000256" key="5">
    <source>
        <dbReference type="ARBA" id="ARBA00022692"/>
    </source>
</evidence>
<feature type="transmembrane region" description="Helical" evidence="8">
    <location>
        <begin position="154"/>
        <end position="173"/>
    </location>
</feature>
<keyword evidence="7 8" id="KW-0472">Membrane</keyword>
<comment type="subcellular location">
    <subcellularLocation>
        <location evidence="1">Membrane</location>
        <topology evidence="1">Multi-pass membrane protein</topology>
    </subcellularLocation>
</comment>
<dbReference type="EMBL" id="LUGH01000240">
    <property type="protein sequence ID" value="OBZ87184.1"/>
    <property type="molecule type" value="Genomic_DNA"/>
</dbReference>
<evidence type="ECO:0000256" key="1">
    <source>
        <dbReference type="ARBA" id="ARBA00004141"/>
    </source>
</evidence>
<dbReference type="Proteomes" id="UP000093000">
    <property type="component" value="Unassembled WGS sequence"/>
</dbReference>
<dbReference type="GO" id="GO:0008374">
    <property type="term" value="F:O-acyltransferase activity"/>
    <property type="evidence" value="ECO:0007669"/>
    <property type="project" value="InterPro"/>
</dbReference>
<dbReference type="STRING" id="101091.A0A1C7NIN9"/>
<dbReference type="AlphaFoldDB" id="A0A1C7NIN9"/>
<feature type="transmembrane region" description="Helical" evidence="8">
    <location>
        <begin position="309"/>
        <end position="325"/>
    </location>
</feature>
<feature type="transmembrane region" description="Helical" evidence="8">
    <location>
        <begin position="273"/>
        <end position="297"/>
    </location>
</feature>
<dbReference type="PANTHER" id="PTHR31595">
    <property type="entry name" value="LONG-CHAIN-ALCOHOL O-FATTY-ACYLTRANSFERASE 3-RELATED"/>
    <property type="match status" value="1"/>
</dbReference>
<comment type="caution">
    <text evidence="10">The sequence shown here is derived from an EMBL/GenBank/DDBJ whole genome shotgun (WGS) entry which is preliminary data.</text>
</comment>
<comment type="pathway">
    <text evidence="2">Secondary metabolite biosynthesis.</text>
</comment>
<keyword evidence="11" id="KW-1185">Reference proteome</keyword>
<sequence length="380" mass="43530">MHYNVFAICLLPSILFQILTIRFKRVSNWVLVVIGLWQIAIPIALDAQATTVEMSICAVIAILLTSGMMSFVLKRNEYDSVATLYDIFLGWKQMVITHRPIKPTPTNQIRRDALLYLAKAIAQLALCVPFFAVSDGFVRMCPEPPESVETTMTYLIRLVSHLVQGKTLFYYLWIGITLSMHIAIVPPLGFLLAAILLNVVSYLPIQVSWQQKLYHEVSALNTQPPLFDRLWLTRSAYDLWSRRWHQFFRYGFRHVAYDPVKRLFGSHSWAGRLAGTMAVFLCSGIMHDYIVLVMLGYSSIRPDVFGQQTIFFLLQGIATVVSMQSPTLPTWLARVVTWIWIIYTAPIFGEPFVRLGLHQYARVPGFPYFLDNSMTLFCPF</sequence>